<dbReference type="Gene3D" id="1.10.287.760">
    <property type="entry name" value="YqgQ-like"/>
    <property type="match status" value="1"/>
</dbReference>
<dbReference type="InterPro" id="IPR023164">
    <property type="entry name" value="YqgQ-like_sf"/>
</dbReference>
<protein>
    <submittedName>
        <fullName evidence="1">DUF910 family protein</fullName>
    </submittedName>
</protein>
<proteinExistence type="predicted"/>
<dbReference type="EMBL" id="RBZO01000003">
    <property type="protein sequence ID" value="RKQ17816.1"/>
    <property type="molecule type" value="Genomic_DNA"/>
</dbReference>
<evidence type="ECO:0000313" key="2">
    <source>
        <dbReference type="Proteomes" id="UP000281813"/>
    </source>
</evidence>
<gene>
    <name evidence="1" type="ORF">D8M05_02700</name>
</gene>
<organism evidence="1 2">
    <name type="scientific">Oceanobacillus bengalensis</name>
    <dbReference type="NCBI Taxonomy" id="1435466"/>
    <lineage>
        <taxon>Bacteria</taxon>
        <taxon>Bacillati</taxon>
        <taxon>Bacillota</taxon>
        <taxon>Bacilli</taxon>
        <taxon>Bacillales</taxon>
        <taxon>Bacillaceae</taxon>
        <taxon>Oceanobacillus</taxon>
    </lineage>
</organism>
<evidence type="ECO:0000313" key="1">
    <source>
        <dbReference type="EMBL" id="RKQ17816.1"/>
    </source>
</evidence>
<keyword evidence="2" id="KW-1185">Reference proteome</keyword>
<dbReference type="Pfam" id="PF06014">
    <property type="entry name" value="YqgQ-like"/>
    <property type="match status" value="1"/>
</dbReference>
<sequence>MKTVYDVRQLLKKYGTFVYTGDRIGDIELMEMEIDDLFSYKFIHQDDYTFAKLILRKERTRLSRREEKW</sequence>
<dbReference type="AlphaFoldDB" id="A0A494Z740"/>
<dbReference type="OrthoDB" id="2361671at2"/>
<dbReference type="SUPFAM" id="SSF158379">
    <property type="entry name" value="YqgQ-like"/>
    <property type="match status" value="1"/>
</dbReference>
<name>A0A494Z740_9BACI</name>
<comment type="caution">
    <text evidence="1">The sequence shown here is derived from an EMBL/GenBank/DDBJ whole genome shotgun (WGS) entry which is preliminary data.</text>
</comment>
<dbReference type="InterPro" id="IPR009256">
    <property type="entry name" value="YqgQ-like"/>
</dbReference>
<dbReference type="Proteomes" id="UP000281813">
    <property type="component" value="Unassembled WGS sequence"/>
</dbReference>
<accession>A0A494Z740</accession>
<reference evidence="1 2" key="1">
    <citation type="journal article" date="2015" name="Antonie Van Leeuwenhoek">
        <title>Oceanobacillus bengalensis sp. nov., a bacterium isolated from seawater of the Bay of Bengal.</title>
        <authorList>
            <person name="Yongchang O."/>
            <person name="Xiang W."/>
            <person name="Wang G."/>
        </authorList>
    </citation>
    <scope>NUCLEOTIDE SEQUENCE [LARGE SCALE GENOMIC DNA]</scope>
    <source>
        <strain evidence="1 2">MCCC 1K00260</strain>
    </source>
</reference>